<gene>
    <name evidence="2" type="ORF">RS130_00475</name>
</gene>
<feature type="domain" description="Carbohydrate kinase FGGY C-terminal" evidence="1">
    <location>
        <begin position="34"/>
        <end position="210"/>
    </location>
</feature>
<accession>A0ABU3SRE3</accession>
<protein>
    <recommendedName>
        <fullName evidence="1">Carbohydrate kinase FGGY C-terminal domain-containing protein</fullName>
    </recommendedName>
</protein>
<evidence type="ECO:0000313" key="3">
    <source>
        <dbReference type="Proteomes" id="UP001247805"/>
    </source>
</evidence>
<dbReference type="InterPro" id="IPR049382">
    <property type="entry name" value="FGGY_C_2"/>
</dbReference>
<evidence type="ECO:0000259" key="1">
    <source>
        <dbReference type="Pfam" id="PF21546"/>
    </source>
</evidence>
<keyword evidence="3" id="KW-1185">Reference proteome</keyword>
<comment type="caution">
    <text evidence="2">The sequence shown here is derived from an EMBL/GenBank/DDBJ whole genome shotgun (WGS) entry which is preliminary data.</text>
</comment>
<dbReference type="Gene3D" id="3.30.420.40">
    <property type="match status" value="1"/>
</dbReference>
<sequence length="245" mass="27134">MSKELGLAANCHFYNGIHDSNASFLRYRLAHQDTPFTVISTGTWTILMASQVSLNNLDETKDMLANIDAMGEPIACARFMGGREFEEICEQAGSWLGEQFEERDMQKIIDQEVFALPDFSQGSGPFGGKQSGFVGAVDKISGIALATLYCALMIDYQLDKLGAQGKIFIEGAFLKNPLLCAVVNQLRTEQEVFLSKDSTGTVQGAGYLTNWHEVECHIDASKAGIVDLDRLKEYRDLWRSQAEIN</sequence>
<dbReference type="EMBL" id="JAWDIO010000001">
    <property type="protein sequence ID" value="MDU0352586.1"/>
    <property type="molecule type" value="Genomic_DNA"/>
</dbReference>
<dbReference type="Proteomes" id="UP001247805">
    <property type="component" value="Unassembled WGS sequence"/>
</dbReference>
<name>A0ABU3SRE3_9ALTE</name>
<reference evidence="2 3" key="1">
    <citation type="submission" date="2023-10" db="EMBL/GenBank/DDBJ databases">
        <title>Glaciecola aquimarina strain GGW-M5 nov., isolated from a coastal seawater.</title>
        <authorList>
            <person name="Bayburt H."/>
            <person name="Kim J.M."/>
            <person name="Choi B.J."/>
            <person name="Jeon C.O."/>
        </authorList>
    </citation>
    <scope>NUCLEOTIDE SEQUENCE [LARGE SCALE GENOMIC DNA]</scope>
    <source>
        <strain evidence="2 3">KCTC 32108</strain>
    </source>
</reference>
<dbReference type="Pfam" id="PF21546">
    <property type="entry name" value="FGGY_C_2"/>
    <property type="match status" value="1"/>
</dbReference>
<proteinExistence type="predicted"/>
<organism evidence="2 3">
    <name type="scientific">Paraglaciecola aquimarina</name>
    <dbReference type="NCBI Taxonomy" id="1235557"/>
    <lineage>
        <taxon>Bacteria</taxon>
        <taxon>Pseudomonadati</taxon>
        <taxon>Pseudomonadota</taxon>
        <taxon>Gammaproteobacteria</taxon>
        <taxon>Alteromonadales</taxon>
        <taxon>Alteromonadaceae</taxon>
        <taxon>Paraglaciecola</taxon>
    </lineage>
</organism>
<evidence type="ECO:0000313" key="2">
    <source>
        <dbReference type="EMBL" id="MDU0352586.1"/>
    </source>
</evidence>
<dbReference type="RefSeq" id="WP_316024298.1">
    <property type="nucleotide sequence ID" value="NZ_JAWDIO010000001.1"/>
</dbReference>